<dbReference type="CDD" id="cd02152">
    <property type="entry name" value="OAT"/>
    <property type="match status" value="1"/>
</dbReference>
<keyword evidence="4 7" id="KW-0808">Transferase</keyword>
<keyword evidence="5" id="KW-0068">Autocatalytic cleavage</keyword>
<comment type="similarity">
    <text evidence="1">Belongs to the ArgJ family.</text>
</comment>
<dbReference type="InterPro" id="IPR002813">
    <property type="entry name" value="Arg_biosynth_ArgJ"/>
</dbReference>
<evidence type="ECO:0000256" key="5">
    <source>
        <dbReference type="ARBA" id="ARBA00022813"/>
    </source>
</evidence>
<reference evidence="7" key="1">
    <citation type="submission" date="2016-10" db="EMBL/GenBank/DDBJ databases">
        <authorList>
            <person name="de Groot N.N."/>
        </authorList>
    </citation>
    <scope>NUCLEOTIDE SEQUENCE</scope>
</reference>
<keyword evidence="6 7" id="KW-0012">Acyltransferase</keyword>
<dbReference type="Gene3D" id="3.60.70.12">
    <property type="entry name" value="L-amino peptidase D-ALA esterase/amidase"/>
    <property type="match status" value="1"/>
</dbReference>
<keyword evidence="3" id="KW-0028">Amino-acid biosynthesis</keyword>
<evidence type="ECO:0000313" key="7">
    <source>
        <dbReference type="EMBL" id="SFV87374.1"/>
    </source>
</evidence>
<evidence type="ECO:0000256" key="3">
    <source>
        <dbReference type="ARBA" id="ARBA00022605"/>
    </source>
</evidence>
<organism evidence="7">
    <name type="scientific">hydrothermal vent metagenome</name>
    <dbReference type="NCBI Taxonomy" id="652676"/>
    <lineage>
        <taxon>unclassified sequences</taxon>
        <taxon>metagenomes</taxon>
        <taxon>ecological metagenomes</taxon>
    </lineage>
</organism>
<dbReference type="PANTHER" id="PTHR23100:SF0">
    <property type="entry name" value="ARGININE BIOSYNTHESIS BIFUNCTIONAL PROTEIN ARGJ, MITOCHONDRIAL"/>
    <property type="match status" value="1"/>
</dbReference>
<dbReference type="EMBL" id="FPHZ01000001">
    <property type="protein sequence ID" value="SFV87374.1"/>
    <property type="molecule type" value="Genomic_DNA"/>
</dbReference>
<dbReference type="FunFam" id="3.60.70.12:FF:000001">
    <property type="entry name" value="Arginine biosynthesis bifunctional protein ArgJ, chloroplastic"/>
    <property type="match status" value="1"/>
</dbReference>
<dbReference type="NCBIfam" id="TIGR00120">
    <property type="entry name" value="ArgJ"/>
    <property type="match status" value="1"/>
</dbReference>
<dbReference type="Gene3D" id="3.10.20.340">
    <property type="entry name" value="ArgJ beta chain, C-terminal domain"/>
    <property type="match status" value="1"/>
</dbReference>
<evidence type="ECO:0000256" key="4">
    <source>
        <dbReference type="ARBA" id="ARBA00022679"/>
    </source>
</evidence>
<name>A0A1W1E070_9ZZZZ</name>
<evidence type="ECO:0000256" key="2">
    <source>
        <dbReference type="ARBA" id="ARBA00022571"/>
    </source>
</evidence>
<dbReference type="Pfam" id="PF01960">
    <property type="entry name" value="ArgJ"/>
    <property type="match status" value="1"/>
</dbReference>
<dbReference type="GO" id="GO:0006526">
    <property type="term" value="P:L-arginine biosynthetic process"/>
    <property type="evidence" value="ECO:0007669"/>
    <property type="project" value="UniProtKB-KW"/>
</dbReference>
<proteinExistence type="inferred from homology"/>
<accession>A0A1W1E070</accession>
<dbReference type="GO" id="GO:0006592">
    <property type="term" value="P:ornithine biosynthetic process"/>
    <property type="evidence" value="ECO:0007669"/>
    <property type="project" value="TreeGrafter"/>
</dbReference>
<keyword evidence="2" id="KW-0055">Arginine biosynthesis</keyword>
<dbReference type="PANTHER" id="PTHR23100">
    <property type="entry name" value="ARGININE BIOSYNTHESIS BIFUNCTIONAL PROTEIN ARGJ"/>
    <property type="match status" value="1"/>
</dbReference>
<dbReference type="EC" id="2.3.1.35" evidence="7"/>
<dbReference type="GO" id="GO:0004358">
    <property type="term" value="F:L-glutamate N-acetyltransferase activity, acting on acetyl-L-ornithine as donor"/>
    <property type="evidence" value="ECO:0007669"/>
    <property type="project" value="UniProtKB-EC"/>
</dbReference>
<dbReference type="SUPFAM" id="SSF56266">
    <property type="entry name" value="DmpA/ArgJ-like"/>
    <property type="match status" value="1"/>
</dbReference>
<dbReference type="AlphaFoldDB" id="A0A1W1E070"/>
<dbReference type="InterPro" id="IPR016117">
    <property type="entry name" value="ArgJ-like_dom_sf"/>
</dbReference>
<dbReference type="GO" id="GO:0004042">
    <property type="term" value="F:L-glutamate N-acetyltransferase activity"/>
    <property type="evidence" value="ECO:0007669"/>
    <property type="project" value="TreeGrafter"/>
</dbReference>
<protein>
    <submittedName>
        <fullName evidence="7">Glutamate N-acetyltransferase / N-acetylglutamate synthase</fullName>
        <ecNumber evidence="7">2.3.1.1</ecNumber>
        <ecNumber evidence="7">2.3.1.35</ecNumber>
    </submittedName>
</protein>
<dbReference type="EC" id="2.3.1.1" evidence="7"/>
<gene>
    <name evidence="7" type="ORF">MNB_SUP05-SYMBIONT-5-397</name>
</gene>
<dbReference type="InterPro" id="IPR042195">
    <property type="entry name" value="ArgJ_beta_C"/>
</dbReference>
<evidence type="ECO:0000256" key="1">
    <source>
        <dbReference type="ARBA" id="ARBA00006774"/>
    </source>
</evidence>
<dbReference type="NCBIfam" id="NF003802">
    <property type="entry name" value="PRK05388.1"/>
    <property type="match status" value="1"/>
</dbReference>
<evidence type="ECO:0000256" key="6">
    <source>
        <dbReference type="ARBA" id="ARBA00023315"/>
    </source>
</evidence>
<dbReference type="HAMAP" id="MF_01106">
    <property type="entry name" value="ArgJ"/>
    <property type="match status" value="1"/>
</dbReference>
<sequence>MKKPLLNIQGTSFASINAGIKNAQNSSANSNPKDDKKLDLSLVFLTQGTTTAAVFTQNVFCAAPVLIAKNHLNSAVRVLVINSGNANAGTGVASGTLGLKNAYSVCELVAKALDVNADQVLPFSTGVIGQPLPMACFEDNIATLSTKLANENLPQVAQAILTTDLVEKTASAQFKIQGKIINITGIAKGSGMIRPDMATMLSFIFTDIKATQSELQTCLTVATNQSFNRITVDGDTSTNDACTLSATGVSGVDIGDCRKEFQQALDRVTKSLAHQIIKDGEGATKFVEICVKGGVSNTDCLEVAYTVAHSPLVKTALFASDANWGRILAAVGRANIAHLQAEAVSIYLGNVCLIKKGELATNYSESAGTQEMQKTNIVITIEIGNHDTLERVWTTDLSHDYIKINADYRT</sequence>